<organism evidence="1 2">
    <name type="scientific">Crocosphaera watsonii WH 0003</name>
    <dbReference type="NCBI Taxonomy" id="423471"/>
    <lineage>
        <taxon>Bacteria</taxon>
        <taxon>Bacillati</taxon>
        <taxon>Cyanobacteriota</taxon>
        <taxon>Cyanophyceae</taxon>
        <taxon>Oscillatoriophycideae</taxon>
        <taxon>Chroococcales</taxon>
        <taxon>Aphanothecaceae</taxon>
        <taxon>Crocosphaera</taxon>
    </lineage>
</organism>
<dbReference type="Proteomes" id="UP000003477">
    <property type="component" value="Unassembled WGS sequence"/>
</dbReference>
<proteinExistence type="predicted"/>
<evidence type="ECO:0000313" key="2">
    <source>
        <dbReference type="Proteomes" id="UP000003477"/>
    </source>
</evidence>
<dbReference type="AlphaFoldDB" id="G5J496"/>
<dbReference type="ESTHER" id="crowt-t2jas1">
    <property type="family name" value="6_AlphaBeta_hydrolase"/>
</dbReference>
<dbReference type="SUPFAM" id="SSF53474">
    <property type="entry name" value="alpha/beta-Hydrolases"/>
    <property type="match status" value="1"/>
</dbReference>
<dbReference type="GeneID" id="88766015"/>
<dbReference type="Gene3D" id="3.40.50.1820">
    <property type="entry name" value="alpha/beta hydrolase"/>
    <property type="match status" value="1"/>
</dbReference>
<dbReference type="RefSeq" id="WP_007305301.1">
    <property type="nucleotide sequence ID" value="NZ_AESD01000346.1"/>
</dbReference>
<evidence type="ECO:0000313" key="1">
    <source>
        <dbReference type="EMBL" id="EHJ13001.1"/>
    </source>
</evidence>
<dbReference type="PATRIC" id="fig|423471.3.peg.2178"/>
<dbReference type="EMBL" id="AESD01000346">
    <property type="protein sequence ID" value="EHJ13001.1"/>
    <property type="molecule type" value="Genomic_DNA"/>
</dbReference>
<comment type="caution">
    <text evidence="1">The sequence shown here is derived from an EMBL/GenBank/DDBJ whole genome shotgun (WGS) entry which is preliminary data.</text>
</comment>
<protein>
    <submittedName>
        <fullName evidence="1">Biotin synthesis protein bioK</fullName>
    </submittedName>
</protein>
<reference evidence="1 2" key="1">
    <citation type="journal article" date="2011" name="Front. Microbiol.">
        <title>Two Strains of Crocosphaera watsonii with Highly Conserved Genomes are Distinguished by Strain-Specific Features.</title>
        <authorList>
            <person name="Bench S.R."/>
            <person name="Ilikchyan I.N."/>
            <person name="Tripp H.J."/>
            <person name="Zehr J.P."/>
        </authorList>
    </citation>
    <scope>NUCLEOTIDE SEQUENCE [LARGE SCALE GENOMIC DNA]</scope>
    <source>
        <strain evidence="1 2">WH 0003</strain>
    </source>
</reference>
<name>G5J496_CROWT</name>
<accession>G5J496</accession>
<gene>
    <name evidence="1" type="ORF">CWATWH0003_2319</name>
</gene>
<sequence>MSLKGEIIAYHGWGFDRNCWEQWQEILSSNFQFKTYDRGYFQDEIYPEFTDNELNKIIFAHSFGLHLCPREILKKANILILFNSFSEFHPDNEKSRKRTKYGLKLMIDEFKNNPKNVLKSFYKKCYYPSPYIETEEQNFNRERLEEDLKLLNKAKLDINILEKIPKINIIHGSKDRIFLVSYSQEFYKKVSKNSQYYEIEDAGHCLPFTHLKSCLSIVNQTLGEIDNHGDN</sequence>
<dbReference type="InterPro" id="IPR029058">
    <property type="entry name" value="AB_hydrolase_fold"/>
</dbReference>